<proteinExistence type="predicted"/>
<dbReference type="Gene3D" id="3.30.450.20">
    <property type="entry name" value="PAS domain"/>
    <property type="match status" value="1"/>
</dbReference>
<gene>
    <name evidence="8" type="ORF">GGP41_002090</name>
</gene>
<dbReference type="InterPro" id="IPR035965">
    <property type="entry name" value="PAS-like_dom_sf"/>
</dbReference>
<dbReference type="Gene3D" id="3.30.50.10">
    <property type="entry name" value="Erythroid Transcription Factor GATA-1, subunit A"/>
    <property type="match status" value="1"/>
</dbReference>
<dbReference type="GO" id="GO:0006355">
    <property type="term" value="P:regulation of DNA-templated transcription"/>
    <property type="evidence" value="ECO:0007669"/>
    <property type="project" value="InterPro"/>
</dbReference>
<organism evidence="8 9">
    <name type="scientific">Cochliobolus sativus</name>
    <name type="common">Common root rot and spot blotch fungus</name>
    <name type="synonym">Bipolaris sorokiniana</name>
    <dbReference type="NCBI Taxonomy" id="45130"/>
    <lineage>
        <taxon>Eukaryota</taxon>
        <taxon>Fungi</taxon>
        <taxon>Dikarya</taxon>
        <taxon>Ascomycota</taxon>
        <taxon>Pezizomycotina</taxon>
        <taxon>Dothideomycetes</taxon>
        <taxon>Pleosporomycetidae</taxon>
        <taxon>Pleosporales</taxon>
        <taxon>Pleosporineae</taxon>
        <taxon>Pleosporaceae</taxon>
        <taxon>Bipolaris</taxon>
    </lineage>
</organism>
<evidence type="ECO:0000313" key="8">
    <source>
        <dbReference type="EMBL" id="KAF5853475.1"/>
    </source>
</evidence>
<evidence type="ECO:0000256" key="1">
    <source>
        <dbReference type="ARBA" id="ARBA00022723"/>
    </source>
</evidence>
<protein>
    <recommendedName>
        <fullName evidence="10">GATA-type domain-containing protein</fullName>
    </recommendedName>
</protein>
<dbReference type="InterPro" id="IPR051140">
    <property type="entry name" value="GATA_TF"/>
</dbReference>
<dbReference type="PROSITE" id="PS00344">
    <property type="entry name" value="GATA_ZN_FINGER_1"/>
    <property type="match status" value="1"/>
</dbReference>
<evidence type="ECO:0000256" key="4">
    <source>
        <dbReference type="PROSITE-ProRule" id="PRU00094"/>
    </source>
</evidence>
<dbReference type="SUPFAM" id="SSF55785">
    <property type="entry name" value="PYP-like sensor domain (PAS domain)"/>
    <property type="match status" value="1"/>
</dbReference>
<dbReference type="InterPro" id="IPR000679">
    <property type="entry name" value="Znf_GATA"/>
</dbReference>
<evidence type="ECO:0008006" key="10">
    <source>
        <dbReference type="Google" id="ProtNLM"/>
    </source>
</evidence>
<evidence type="ECO:0000256" key="3">
    <source>
        <dbReference type="ARBA" id="ARBA00022833"/>
    </source>
</evidence>
<keyword evidence="3" id="KW-0862">Zinc</keyword>
<reference evidence="8" key="1">
    <citation type="submission" date="2019-11" db="EMBL/GenBank/DDBJ databases">
        <title>Bipolaris sorokiniana Genome sequencing.</title>
        <authorList>
            <person name="Wang H."/>
        </authorList>
    </citation>
    <scope>NUCLEOTIDE SEQUENCE</scope>
</reference>
<dbReference type="CDD" id="cd00130">
    <property type="entry name" value="PAS"/>
    <property type="match status" value="1"/>
</dbReference>
<dbReference type="PROSITE" id="PS50112">
    <property type="entry name" value="PAS"/>
    <property type="match status" value="1"/>
</dbReference>
<evidence type="ECO:0000256" key="2">
    <source>
        <dbReference type="ARBA" id="ARBA00022771"/>
    </source>
</evidence>
<dbReference type="InterPro" id="IPR013088">
    <property type="entry name" value="Znf_NHR/GATA"/>
</dbReference>
<dbReference type="GO" id="GO:0043565">
    <property type="term" value="F:sequence-specific DNA binding"/>
    <property type="evidence" value="ECO:0007669"/>
    <property type="project" value="InterPro"/>
</dbReference>
<name>A0A8H5ZSJ8_COCSA</name>
<dbReference type="Pfam" id="PF00320">
    <property type="entry name" value="GATA"/>
    <property type="match status" value="1"/>
</dbReference>
<dbReference type="SMART" id="SM00401">
    <property type="entry name" value="ZnF_GATA"/>
    <property type="match status" value="1"/>
</dbReference>
<evidence type="ECO:0000259" key="7">
    <source>
        <dbReference type="PROSITE" id="PS50114"/>
    </source>
</evidence>
<evidence type="ECO:0000259" key="6">
    <source>
        <dbReference type="PROSITE" id="PS50112"/>
    </source>
</evidence>
<dbReference type="GO" id="GO:0008270">
    <property type="term" value="F:zinc ion binding"/>
    <property type="evidence" value="ECO:0007669"/>
    <property type="project" value="UniProtKB-KW"/>
</dbReference>
<dbReference type="Proteomes" id="UP000624244">
    <property type="component" value="Unassembled WGS sequence"/>
</dbReference>
<dbReference type="InterPro" id="IPR013655">
    <property type="entry name" value="PAS_fold_3"/>
</dbReference>
<dbReference type="SUPFAM" id="SSF57716">
    <property type="entry name" value="Glucocorticoid receptor-like (DNA-binding domain)"/>
    <property type="match status" value="1"/>
</dbReference>
<dbReference type="PROSITE" id="PS50114">
    <property type="entry name" value="GATA_ZN_FINGER_2"/>
    <property type="match status" value="1"/>
</dbReference>
<keyword evidence="1" id="KW-0479">Metal-binding</keyword>
<evidence type="ECO:0000256" key="5">
    <source>
        <dbReference type="SAM" id="MobiDB-lite"/>
    </source>
</evidence>
<evidence type="ECO:0000313" key="9">
    <source>
        <dbReference type="Proteomes" id="UP000624244"/>
    </source>
</evidence>
<feature type="domain" description="GATA-type" evidence="7">
    <location>
        <begin position="247"/>
        <end position="280"/>
    </location>
</feature>
<feature type="domain" description="PAS" evidence="6">
    <location>
        <begin position="11"/>
        <end position="81"/>
    </location>
</feature>
<dbReference type="InterPro" id="IPR000014">
    <property type="entry name" value="PAS"/>
</dbReference>
<comment type="caution">
    <text evidence="8">The sequence shown here is derived from an EMBL/GenBank/DDBJ whole genome shotgun (WGS) entry which is preliminary data.</text>
</comment>
<dbReference type="SMART" id="SM00091">
    <property type="entry name" value="PAS"/>
    <property type="match status" value="1"/>
</dbReference>
<sequence>MTTMPFATCTSQNWAEHATQYLADFLHVLSPEGRLVYISPSCSSITGYEPADLLGCFIGDLVHPDDNILITEFFRTIFFTRTTRVIYRFLKKDKTWLVLESSFTPSTQVPICRTESNPSPRFRPHVVVLARPYLTKHKMILDSFLEHIVLYEKLQQQIRDLKNEERRDEAEALTNAQNERPFSVHQGVMSEVSQSSQIDSNNFVESVAGPGSERAVVGDLGIPILATLSRGHERPASSMRRKKRPKNEDPLICHSCATVQSPEWRRGPDGLKTLCNACGLRWSKTIGATMMEKVDTPRKRNEAGND</sequence>
<feature type="region of interest" description="Disordered" evidence="5">
    <location>
        <begin position="165"/>
        <end position="196"/>
    </location>
</feature>
<dbReference type="EMBL" id="WNKQ01000002">
    <property type="protein sequence ID" value="KAF5853475.1"/>
    <property type="molecule type" value="Genomic_DNA"/>
</dbReference>
<dbReference type="PANTHER" id="PTHR45658">
    <property type="entry name" value="GATA TRANSCRIPTION FACTOR"/>
    <property type="match status" value="1"/>
</dbReference>
<dbReference type="CDD" id="cd00202">
    <property type="entry name" value="ZnF_GATA"/>
    <property type="match status" value="1"/>
</dbReference>
<dbReference type="NCBIfam" id="TIGR00229">
    <property type="entry name" value="sensory_box"/>
    <property type="match status" value="1"/>
</dbReference>
<dbReference type="AlphaFoldDB" id="A0A8H5ZSJ8"/>
<accession>A0A8H5ZSJ8</accession>
<keyword evidence="2 4" id="KW-0863">Zinc-finger</keyword>
<dbReference type="Pfam" id="PF08447">
    <property type="entry name" value="PAS_3"/>
    <property type="match status" value="1"/>
</dbReference>